<evidence type="ECO:0000256" key="2">
    <source>
        <dbReference type="SAM" id="MobiDB-lite"/>
    </source>
</evidence>
<feature type="compositionally biased region" description="Acidic residues" evidence="2">
    <location>
        <begin position="50"/>
        <end position="61"/>
    </location>
</feature>
<reference evidence="4" key="1">
    <citation type="journal article" date="2021" name="Nat. Commun.">
        <title>Genomic analyses provide insights into spinach domestication and the genetic basis of agronomic traits.</title>
        <authorList>
            <person name="Cai X."/>
            <person name="Sun X."/>
            <person name="Xu C."/>
            <person name="Sun H."/>
            <person name="Wang X."/>
            <person name="Ge C."/>
            <person name="Zhang Z."/>
            <person name="Wang Q."/>
            <person name="Fei Z."/>
            <person name="Jiao C."/>
            <person name="Wang Q."/>
        </authorList>
    </citation>
    <scope>NUCLEOTIDE SEQUENCE [LARGE SCALE GENOMIC DNA]</scope>
    <source>
        <strain evidence="4">cv. Varoflay</strain>
    </source>
</reference>
<dbReference type="InterPro" id="IPR013083">
    <property type="entry name" value="Znf_RING/FYVE/PHD"/>
</dbReference>
<evidence type="ECO:0000313" key="4">
    <source>
        <dbReference type="Proteomes" id="UP000813463"/>
    </source>
</evidence>
<name>A0ABM3QIW5_SPIOL</name>
<protein>
    <submittedName>
        <fullName evidence="5">E3 ubiquitin ligase BIG BROTHER-related isoform X1</fullName>
    </submittedName>
</protein>
<dbReference type="RefSeq" id="XP_056683299.1">
    <property type="nucleotide sequence ID" value="XM_056827321.1"/>
</dbReference>
<organism evidence="4 5">
    <name type="scientific">Spinacia oleracea</name>
    <name type="common">Spinach</name>
    <dbReference type="NCBI Taxonomy" id="3562"/>
    <lineage>
        <taxon>Eukaryota</taxon>
        <taxon>Viridiplantae</taxon>
        <taxon>Streptophyta</taxon>
        <taxon>Embryophyta</taxon>
        <taxon>Tracheophyta</taxon>
        <taxon>Spermatophyta</taxon>
        <taxon>Magnoliopsida</taxon>
        <taxon>eudicotyledons</taxon>
        <taxon>Gunneridae</taxon>
        <taxon>Pentapetalae</taxon>
        <taxon>Caryophyllales</taxon>
        <taxon>Chenopodiaceae</taxon>
        <taxon>Chenopodioideae</taxon>
        <taxon>Anserineae</taxon>
        <taxon>Spinacia</taxon>
    </lineage>
</organism>
<keyword evidence="4" id="KW-1185">Reference proteome</keyword>
<keyword evidence="1" id="KW-0863">Zinc-finger</keyword>
<accession>A0ABM3QIW5</accession>
<gene>
    <name evidence="5" type="primary">LOC110802592</name>
</gene>
<proteinExistence type="predicted"/>
<reference evidence="5" key="2">
    <citation type="submission" date="2025-08" db="UniProtKB">
        <authorList>
            <consortium name="RefSeq"/>
        </authorList>
    </citation>
    <scope>IDENTIFICATION</scope>
    <source>
        <tissue evidence="5">Leaf</tissue>
    </source>
</reference>
<sequence length="202" mass="23143">MENNDEQAKQQQQQQQASKQLSIDSDHAFAIALQEQESTFTMLETIRSDTDDETEDEEEETGSSSSHDFDGNFDTQEFYDELEFIEEDEEGSFTDEIEEDEIDPDEMSYEELIALGEVVGEESRGLSIEEITSSLSSCVHKFVECKTTIDRCVICQMEYDEGEQLVALHCQHPFHTDCINQWLQIKKVCPICSIEITPQNKS</sequence>
<dbReference type="PROSITE" id="PS50089">
    <property type="entry name" value="ZF_RING_2"/>
    <property type="match status" value="1"/>
</dbReference>
<evidence type="ECO:0000313" key="5">
    <source>
        <dbReference type="RefSeq" id="XP_056683299.1"/>
    </source>
</evidence>
<dbReference type="InterPro" id="IPR001841">
    <property type="entry name" value="Znf_RING"/>
</dbReference>
<keyword evidence="1" id="KW-0862">Zinc</keyword>
<dbReference type="SUPFAM" id="SSF57850">
    <property type="entry name" value="RING/U-box"/>
    <property type="match status" value="1"/>
</dbReference>
<dbReference type="GeneID" id="110802592"/>
<dbReference type="Proteomes" id="UP000813463">
    <property type="component" value="Chromosome 4"/>
</dbReference>
<evidence type="ECO:0000259" key="3">
    <source>
        <dbReference type="PROSITE" id="PS50089"/>
    </source>
</evidence>
<feature type="domain" description="RING-type" evidence="3">
    <location>
        <begin position="152"/>
        <end position="193"/>
    </location>
</feature>
<dbReference type="Gene3D" id="3.30.40.10">
    <property type="entry name" value="Zinc/RING finger domain, C3HC4 (zinc finger)"/>
    <property type="match status" value="1"/>
</dbReference>
<feature type="region of interest" description="Disordered" evidence="2">
    <location>
        <begin position="1"/>
        <end position="73"/>
    </location>
</feature>
<dbReference type="InterPro" id="IPR043312">
    <property type="entry name" value="AtBBR-like"/>
</dbReference>
<dbReference type="SMART" id="SM00184">
    <property type="entry name" value="RING"/>
    <property type="match status" value="1"/>
</dbReference>
<feature type="compositionally biased region" description="Low complexity" evidence="2">
    <location>
        <begin position="9"/>
        <end position="20"/>
    </location>
</feature>
<dbReference type="PANTHER" id="PTHR47530">
    <property type="entry name" value="E3 UBIQUITIN LIGASE BIG BROTHER-RELATED"/>
    <property type="match status" value="1"/>
</dbReference>
<dbReference type="Pfam" id="PF13639">
    <property type="entry name" value="zf-RING_2"/>
    <property type="match status" value="1"/>
</dbReference>
<dbReference type="PANTHER" id="PTHR47530:SF4">
    <property type="entry name" value="E3 UBIQUITIN LIGASE BIG BROTHER-RELATED"/>
    <property type="match status" value="1"/>
</dbReference>
<evidence type="ECO:0000256" key="1">
    <source>
        <dbReference type="PROSITE-ProRule" id="PRU00175"/>
    </source>
</evidence>
<keyword evidence="1" id="KW-0479">Metal-binding</keyword>